<dbReference type="SUPFAM" id="SSF46626">
    <property type="entry name" value="Cytochrome c"/>
    <property type="match status" value="1"/>
</dbReference>
<accession>D5SRT6</accession>
<dbReference type="PROSITE" id="PS51007">
    <property type="entry name" value="CYTC"/>
    <property type="match status" value="1"/>
</dbReference>
<keyword evidence="1 4" id="KW-0349">Heme</keyword>
<dbReference type="InterPro" id="IPR011444">
    <property type="entry name" value="DUF1549"/>
</dbReference>
<reference evidence="6 7" key="1">
    <citation type="journal article" date="2010" name="Stand. Genomic Sci.">
        <title>Complete genome sequence of Planctomyces limnophilus type strain (Mu 290).</title>
        <authorList>
            <person name="Labutti K."/>
            <person name="Sikorski J."/>
            <person name="Schneider S."/>
            <person name="Nolan M."/>
            <person name="Lucas S."/>
            <person name="Glavina Del Rio T."/>
            <person name="Tice H."/>
            <person name="Cheng J.F."/>
            <person name="Goodwin L."/>
            <person name="Pitluck S."/>
            <person name="Liolios K."/>
            <person name="Ivanova N."/>
            <person name="Mavromatis K."/>
            <person name="Mikhailova N."/>
            <person name="Pati A."/>
            <person name="Chen A."/>
            <person name="Palaniappan K."/>
            <person name="Land M."/>
            <person name="Hauser L."/>
            <person name="Chang Y.J."/>
            <person name="Jeffries C.D."/>
            <person name="Tindall B.J."/>
            <person name="Rohde M."/>
            <person name="Goker M."/>
            <person name="Woyke T."/>
            <person name="Bristow J."/>
            <person name="Eisen J.A."/>
            <person name="Markowitz V."/>
            <person name="Hugenholtz P."/>
            <person name="Kyrpides N.C."/>
            <person name="Klenk H.P."/>
            <person name="Lapidus A."/>
        </authorList>
    </citation>
    <scope>NUCLEOTIDE SEQUENCE [LARGE SCALE GENOMIC DNA]</scope>
    <source>
        <strain evidence="7">ATCC 43296 / DSM 3776 / IFAM 1008 / 290</strain>
    </source>
</reference>
<dbReference type="GO" id="GO:0020037">
    <property type="term" value="F:heme binding"/>
    <property type="evidence" value="ECO:0007669"/>
    <property type="project" value="InterPro"/>
</dbReference>
<feature type="domain" description="Cytochrome c" evidence="5">
    <location>
        <begin position="82"/>
        <end position="286"/>
    </location>
</feature>
<dbReference type="GO" id="GO:0009055">
    <property type="term" value="F:electron transfer activity"/>
    <property type="evidence" value="ECO:0007669"/>
    <property type="project" value="InterPro"/>
</dbReference>
<dbReference type="eggNOG" id="COG2010">
    <property type="taxonomic scope" value="Bacteria"/>
</dbReference>
<dbReference type="Proteomes" id="UP000002220">
    <property type="component" value="Chromosome"/>
</dbReference>
<dbReference type="Pfam" id="PF07587">
    <property type="entry name" value="PSD1"/>
    <property type="match status" value="1"/>
</dbReference>
<dbReference type="STRING" id="521674.Plim_0775"/>
<dbReference type="Pfam" id="PF07583">
    <property type="entry name" value="PSCyt2"/>
    <property type="match status" value="1"/>
</dbReference>
<dbReference type="RefSeq" id="WP_013109051.1">
    <property type="nucleotide sequence ID" value="NC_014148.1"/>
</dbReference>
<organism evidence="6 7">
    <name type="scientific">Planctopirus limnophila (strain ATCC 43296 / DSM 3776 / IFAM 1008 / Mu 290)</name>
    <name type="common">Planctomyces limnophilus</name>
    <dbReference type="NCBI Taxonomy" id="521674"/>
    <lineage>
        <taxon>Bacteria</taxon>
        <taxon>Pseudomonadati</taxon>
        <taxon>Planctomycetota</taxon>
        <taxon>Planctomycetia</taxon>
        <taxon>Planctomycetales</taxon>
        <taxon>Planctomycetaceae</taxon>
        <taxon>Planctopirus</taxon>
    </lineage>
</organism>
<sequence precursor="true">MLFVKNRDDFRLPRQVKRSSRWGTSLLAASILSAAAWLIQGLVSGDHAVAGKALVAEENRQAPDDPAPGDSSPGFSPEDLAFYREKIEPIFVKNCNECHGTGSKFRGGFSLAAREHLLKGGESGPGVLLDKPDESMLIDVINYRTYEMPPSGKLPADQIASITEWVKRGAPMPPPAVPVAMPVHEGPPQVNETTKAHWAFRPVTDPRPPVSQWDRLAKNDIDRFLFAKMEAAGLEPVGPAEKRTLIRRLYYDVIGLPPSPAQVEAFVQDASPEAISKVIDDLLESPHYGEKWGRFWLDLVRYAETNSFERDNPKPNAWKYRDYVINSFNRDKPYDQFLIEQLAGDELPQVTRDSVIATGYYRLNAWDDEPADQRQAFYDEMDDIVSTTGQVMLGMTIGCARCHDHKLDPMPQKDYYGFLAFMADLQSYAGRGDQMNSRWSQTDISSPEVIQAHAERDAAVQKLEEQMRQIEQGAILKMKGEDQRKTEGAERKKVLREKLKDFLSKEEFDHYQGLKNQLEELRKRALPPREMVLSVNNCQMPPRVTPLLIRGNPATPGEPVEPRFLSVLTDDAPQLPTLTPGQKTAGRRLVLANWIASKENPLTARVMVNRIWQMHFGRGLVKSSSNFGLKGDLPTHPELLDRLTTRFIEGGFRIKPLHRLILNSYAWQMSSRPTAAQLNADPQNDLYSHFEMRRLTAEETRDGLLAVSGELNLAVGGPSVYTAMPKEVLAGQSVPGQGWGQSSPEEQNRRSVYIHVKRSLLVPTLSSLDFPDPDGTCPIRFATTQPTQALTSLNSAFYNQQAKEFAERVRADLQINELNDESLRQCVAQALTLTTNRPPTTAEVERGFGLIQSLRDRGQVSADLALERFCLVAINLNEFLYLD</sequence>
<evidence type="ECO:0000256" key="1">
    <source>
        <dbReference type="ARBA" id="ARBA00022617"/>
    </source>
</evidence>
<gene>
    <name evidence="6" type="ordered locus">Plim_0775</name>
</gene>
<dbReference type="Gene3D" id="1.10.760.10">
    <property type="entry name" value="Cytochrome c-like domain"/>
    <property type="match status" value="1"/>
</dbReference>
<dbReference type="AlphaFoldDB" id="D5SRT6"/>
<dbReference type="KEGG" id="plm:Plim_0775"/>
<dbReference type="GO" id="GO:0046872">
    <property type="term" value="F:metal ion binding"/>
    <property type="evidence" value="ECO:0007669"/>
    <property type="project" value="UniProtKB-KW"/>
</dbReference>
<dbReference type="InterPro" id="IPR011429">
    <property type="entry name" value="Cyt_c_Planctomycete-type"/>
</dbReference>
<evidence type="ECO:0000256" key="4">
    <source>
        <dbReference type="PROSITE-ProRule" id="PRU00433"/>
    </source>
</evidence>
<dbReference type="InterPro" id="IPR009056">
    <property type="entry name" value="Cyt_c-like_dom"/>
</dbReference>
<evidence type="ECO:0000256" key="3">
    <source>
        <dbReference type="ARBA" id="ARBA00023004"/>
    </source>
</evidence>
<dbReference type="OrthoDB" id="127107at2"/>
<evidence type="ECO:0000256" key="2">
    <source>
        <dbReference type="ARBA" id="ARBA00022723"/>
    </source>
</evidence>
<dbReference type="Pfam" id="PF07635">
    <property type="entry name" value="PSCyt1"/>
    <property type="match status" value="1"/>
</dbReference>
<dbReference type="InterPro" id="IPR022655">
    <property type="entry name" value="DUF1553"/>
</dbReference>
<keyword evidence="2 4" id="KW-0479">Metal-binding</keyword>
<dbReference type="PANTHER" id="PTHR35889">
    <property type="entry name" value="CYCLOINULO-OLIGOSACCHARIDE FRUCTANOTRANSFERASE-RELATED"/>
    <property type="match status" value="1"/>
</dbReference>
<dbReference type="EMBL" id="CP001744">
    <property type="protein sequence ID" value="ADG66620.1"/>
    <property type="molecule type" value="Genomic_DNA"/>
</dbReference>
<proteinExistence type="predicted"/>
<dbReference type="HOGENOM" id="CLU_005632_1_0_0"/>
<keyword evidence="7" id="KW-1185">Reference proteome</keyword>
<keyword evidence="3 4" id="KW-0408">Iron</keyword>
<name>D5SRT6_PLAL2</name>
<protein>
    <recommendedName>
        <fullName evidence="5">Cytochrome c domain-containing protein</fullName>
    </recommendedName>
</protein>
<dbReference type="InterPro" id="IPR036909">
    <property type="entry name" value="Cyt_c-like_dom_sf"/>
</dbReference>
<evidence type="ECO:0000259" key="5">
    <source>
        <dbReference type="PROSITE" id="PS51007"/>
    </source>
</evidence>
<dbReference type="PANTHER" id="PTHR35889:SF3">
    <property type="entry name" value="F-BOX DOMAIN-CONTAINING PROTEIN"/>
    <property type="match status" value="1"/>
</dbReference>
<evidence type="ECO:0000313" key="7">
    <source>
        <dbReference type="Proteomes" id="UP000002220"/>
    </source>
</evidence>
<evidence type="ECO:0000313" key="6">
    <source>
        <dbReference type="EMBL" id="ADG66620.1"/>
    </source>
</evidence>